<name>A0A6A7ACY1_9PLEO</name>
<accession>A0A6A7ACY1</accession>
<proteinExistence type="predicted"/>
<organism evidence="1 2">
    <name type="scientific">Ophiobolus disseminans</name>
    <dbReference type="NCBI Taxonomy" id="1469910"/>
    <lineage>
        <taxon>Eukaryota</taxon>
        <taxon>Fungi</taxon>
        <taxon>Dikarya</taxon>
        <taxon>Ascomycota</taxon>
        <taxon>Pezizomycotina</taxon>
        <taxon>Dothideomycetes</taxon>
        <taxon>Pleosporomycetidae</taxon>
        <taxon>Pleosporales</taxon>
        <taxon>Pleosporineae</taxon>
        <taxon>Phaeosphaeriaceae</taxon>
        <taxon>Ophiobolus</taxon>
    </lineage>
</organism>
<reference evidence="1" key="1">
    <citation type="journal article" date="2020" name="Stud. Mycol.">
        <title>101 Dothideomycetes genomes: a test case for predicting lifestyles and emergence of pathogens.</title>
        <authorList>
            <person name="Haridas S."/>
            <person name="Albert R."/>
            <person name="Binder M."/>
            <person name="Bloem J."/>
            <person name="Labutti K."/>
            <person name="Salamov A."/>
            <person name="Andreopoulos B."/>
            <person name="Baker S."/>
            <person name="Barry K."/>
            <person name="Bills G."/>
            <person name="Bluhm B."/>
            <person name="Cannon C."/>
            <person name="Castanera R."/>
            <person name="Culley D."/>
            <person name="Daum C."/>
            <person name="Ezra D."/>
            <person name="Gonzalez J."/>
            <person name="Henrissat B."/>
            <person name="Kuo A."/>
            <person name="Liang C."/>
            <person name="Lipzen A."/>
            <person name="Lutzoni F."/>
            <person name="Magnuson J."/>
            <person name="Mondo S."/>
            <person name="Nolan M."/>
            <person name="Ohm R."/>
            <person name="Pangilinan J."/>
            <person name="Park H.-J."/>
            <person name="Ramirez L."/>
            <person name="Alfaro M."/>
            <person name="Sun H."/>
            <person name="Tritt A."/>
            <person name="Yoshinaga Y."/>
            <person name="Zwiers L.-H."/>
            <person name="Turgeon B."/>
            <person name="Goodwin S."/>
            <person name="Spatafora J."/>
            <person name="Crous P."/>
            <person name="Grigoriev I."/>
        </authorList>
    </citation>
    <scope>NUCLEOTIDE SEQUENCE</scope>
    <source>
        <strain evidence="1">CBS 113818</strain>
    </source>
</reference>
<dbReference type="OrthoDB" id="3684136at2759"/>
<sequence>MGERLENKSFTIDVLGLEVQRLDDQIAEMRTTVDYATRILAGCWLRDYEMWRTLAGIREERRTRGPGGLLRRLTGRKSKIADGVLSPVQRGQQQQLSKRELDAVMVMAEQNVRILHEDVDEMDERVGGMKSALGGFPVVEVEEGSWRDI</sequence>
<dbReference type="EMBL" id="MU006218">
    <property type="protein sequence ID" value="KAF2831171.1"/>
    <property type="molecule type" value="Genomic_DNA"/>
</dbReference>
<dbReference type="Proteomes" id="UP000799424">
    <property type="component" value="Unassembled WGS sequence"/>
</dbReference>
<evidence type="ECO:0000313" key="2">
    <source>
        <dbReference type="Proteomes" id="UP000799424"/>
    </source>
</evidence>
<evidence type="ECO:0000313" key="1">
    <source>
        <dbReference type="EMBL" id="KAF2831171.1"/>
    </source>
</evidence>
<gene>
    <name evidence="1" type="ORF">CC86DRAFT_366602</name>
</gene>
<keyword evidence="2" id="KW-1185">Reference proteome</keyword>
<dbReference type="AlphaFoldDB" id="A0A6A7ACY1"/>
<protein>
    <submittedName>
        <fullName evidence="1">Uncharacterized protein</fullName>
    </submittedName>
</protein>